<feature type="domain" description="Glycosyltransferase subfamily 4-like N-terminal" evidence="3">
    <location>
        <begin position="59"/>
        <end position="179"/>
    </location>
</feature>
<dbReference type="EMBL" id="MHCC01000024">
    <property type="protein sequence ID" value="OGY12809.1"/>
    <property type="molecule type" value="Genomic_DNA"/>
</dbReference>
<evidence type="ECO:0000259" key="2">
    <source>
        <dbReference type="Pfam" id="PF00534"/>
    </source>
</evidence>
<dbReference type="InterPro" id="IPR028098">
    <property type="entry name" value="Glyco_trans_4-like_N"/>
</dbReference>
<comment type="caution">
    <text evidence="4">The sequence shown here is derived from an EMBL/GenBank/DDBJ whole genome shotgun (WGS) entry which is preliminary data.</text>
</comment>
<evidence type="ECO:0000259" key="3">
    <source>
        <dbReference type="Pfam" id="PF13439"/>
    </source>
</evidence>
<gene>
    <name evidence="4" type="ORF">A3A77_02955</name>
</gene>
<dbReference type="Proteomes" id="UP000178659">
    <property type="component" value="Unassembled WGS sequence"/>
</dbReference>
<evidence type="ECO:0000256" key="1">
    <source>
        <dbReference type="ARBA" id="ARBA00022679"/>
    </source>
</evidence>
<dbReference type="Pfam" id="PF00534">
    <property type="entry name" value="Glycos_transf_1"/>
    <property type="match status" value="1"/>
</dbReference>
<dbReference type="GO" id="GO:0016757">
    <property type="term" value="F:glycosyltransferase activity"/>
    <property type="evidence" value="ECO:0007669"/>
    <property type="project" value="InterPro"/>
</dbReference>
<dbReference type="AlphaFoldDB" id="A0A1G1VBP7"/>
<reference evidence="4 5" key="1">
    <citation type="journal article" date="2016" name="Nat. Commun.">
        <title>Thousands of microbial genomes shed light on interconnected biogeochemical processes in an aquifer system.</title>
        <authorList>
            <person name="Anantharaman K."/>
            <person name="Brown C.T."/>
            <person name="Hug L.A."/>
            <person name="Sharon I."/>
            <person name="Castelle C.J."/>
            <person name="Probst A.J."/>
            <person name="Thomas B.C."/>
            <person name="Singh A."/>
            <person name="Wilkins M.J."/>
            <person name="Karaoz U."/>
            <person name="Brodie E.L."/>
            <person name="Williams K.H."/>
            <person name="Hubbard S.S."/>
            <person name="Banfield J.F."/>
        </authorList>
    </citation>
    <scope>NUCLEOTIDE SEQUENCE [LARGE SCALE GENOMIC DNA]</scope>
</reference>
<dbReference type="InterPro" id="IPR001296">
    <property type="entry name" value="Glyco_trans_1"/>
</dbReference>
<evidence type="ECO:0008006" key="6">
    <source>
        <dbReference type="Google" id="ProtNLM"/>
    </source>
</evidence>
<evidence type="ECO:0000313" key="4">
    <source>
        <dbReference type="EMBL" id="OGY12809.1"/>
    </source>
</evidence>
<dbReference type="GO" id="GO:0009103">
    <property type="term" value="P:lipopolysaccharide biosynthetic process"/>
    <property type="evidence" value="ECO:0007669"/>
    <property type="project" value="TreeGrafter"/>
</dbReference>
<dbReference type="Pfam" id="PF13439">
    <property type="entry name" value="Glyco_transf_4"/>
    <property type="match status" value="1"/>
</dbReference>
<evidence type="ECO:0000313" key="5">
    <source>
        <dbReference type="Proteomes" id="UP000178659"/>
    </source>
</evidence>
<proteinExistence type="predicted"/>
<dbReference type="Gene3D" id="3.40.50.2000">
    <property type="entry name" value="Glycogen Phosphorylase B"/>
    <property type="match status" value="2"/>
</dbReference>
<dbReference type="PANTHER" id="PTHR46401:SF2">
    <property type="entry name" value="GLYCOSYLTRANSFERASE WBBK-RELATED"/>
    <property type="match status" value="1"/>
</dbReference>
<sequence>MQAKTPLTIGIDASRAFVDDPAGPEYYSLHLIENIAKIDTFNNYKLYVKVGQSPNHALPRNFQVIQVRLPRLWTQVGLALETLLRPPDVLFVPAHTLPLITKMLLPHMPILVTVHGLEGKFLPQSGNSLAHIYRNWSIGWAVKFSDRLIAVSEDTKRDVLNTYNISPNKIKVIHEGVDLMYFVADKYSSSKAEACSIVDKFGISKDYILFVGTVQPRKNLVRLIEAFSLLTNRDSIGSGCGRLIGQRKPKLGARYRDDLELVITGKLGWMYEDVLAAPHRFGVESRVKFIGRVSDAELLELYSEARVFVLPSVTEGFGLPILEAQASGIPVVASNSGAIPEVAGNGALLVNPLSVKEISQALEKVLTDDKLRTKLIAKGRENVRLYSWTTAADSTIKMLRGMLVNKS</sequence>
<feature type="domain" description="Glycosyl transferase family 1" evidence="2">
    <location>
        <begin position="205"/>
        <end position="381"/>
    </location>
</feature>
<keyword evidence="1" id="KW-0808">Transferase</keyword>
<dbReference type="SUPFAM" id="SSF53756">
    <property type="entry name" value="UDP-Glycosyltransferase/glycogen phosphorylase"/>
    <property type="match status" value="1"/>
</dbReference>
<dbReference type="CDD" id="cd03809">
    <property type="entry name" value="GT4_MtfB-like"/>
    <property type="match status" value="1"/>
</dbReference>
<protein>
    <recommendedName>
        <fullName evidence="6">Glycosyltransferase subfamily 4-like N-terminal domain-containing protein</fullName>
    </recommendedName>
</protein>
<organism evidence="4 5">
    <name type="scientific">Candidatus Blackburnbacteria bacterium RIFCSPLOWO2_01_FULL_40_20</name>
    <dbReference type="NCBI Taxonomy" id="1797519"/>
    <lineage>
        <taxon>Bacteria</taxon>
        <taxon>Candidatus Blackburniibacteriota</taxon>
    </lineage>
</organism>
<name>A0A1G1VBP7_9BACT</name>
<dbReference type="PANTHER" id="PTHR46401">
    <property type="entry name" value="GLYCOSYLTRANSFERASE WBBK-RELATED"/>
    <property type="match status" value="1"/>
</dbReference>
<accession>A0A1G1VBP7</accession>